<keyword evidence="1" id="KW-0812">Transmembrane</keyword>
<reference evidence="2 3" key="1">
    <citation type="submission" date="2011-08" db="EMBL/GenBank/DDBJ databases">
        <title>The Genome Sequence of Plasmodium vivax Mauritania I.</title>
        <authorList>
            <consortium name="The Broad Institute Genome Sequencing Platform"/>
            <consortium name="The Broad Institute Genome Sequencing Center for Infectious Disease"/>
            <person name="Neafsey D."/>
            <person name="Carlton J."/>
            <person name="Barnwell J."/>
            <person name="Collins W."/>
            <person name="Escalante A."/>
            <person name="Mullikin J."/>
            <person name="Saul A."/>
            <person name="Guigo R."/>
            <person name="Camara F."/>
            <person name="Young S.K."/>
            <person name="Zeng Q."/>
            <person name="Gargeya S."/>
            <person name="Fitzgerald M."/>
            <person name="Haas B."/>
            <person name="Abouelleil A."/>
            <person name="Alvarado L."/>
            <person name="Arachchi H.M."/>
            <person name="Berlin A."/>
            <person name="Brown A."/>
            <person name="Chapman S.B."/>
            <person name="Chen Z."/>
            <person name="Dunbar C."/>
            <person name="Freedman E."/>
            <person name="Gearin G."/>
            <person name="Gellesch M."/>
            <person name="Goldberg J."/>
            <person name="Griggs A."/>
            <person name="Gujja S."/>
            <person name="Heiman D."/>
            <person name="Howarth C."/>
            <person name="Larson L."/>
            <person name="Lui A."/>
            <person name="MacDonald P.J.P."/>
            <person name="Montmayeur A."/>
            <person name="Murphy C."/>
            <person name="Neiman D."/>
            <person name="Pearson M."/>
            <person name="Priest M."/>
            <person name="Roberts A."/>
            <person name="Saif S."/>
            <person name="Shea T."/>
            <person name="Shenoy N."/>
            <person name="Sisk P."/>
            <person name="Stolte C."/>
            <person name="Sykes S."/>
            <person name="Wortman J."/>
            <person name="Nusbaum C."/>
            <person name="Birren B."/>
        </authorList>
    </citation>
    <scope>NUCLEOTIDE SEQUENCE [LARGE SCALE GENOMIC DNA]</scope>
    <source>
        <strain evidence="2 3">Mauritania I</strain>
    </source>
</reference>
<keyword evidence="1" id="KW-1133">Transmembrane helix</keyword>
<feature type="transmembrane region" description="Helical" evidence="1">
    <location>
        <begin position="167"/>
        <end position="185"/>
    </location>
</feature>
<sequence>MTSVICLHRILAKLDVHKELQNRRTNVYLSSNGINNNINNEVNDIQTYKHLKKEALNDLDNYRKGFKHRYPKKKGLAKLECYCENKLFEQIDYVDNLSKKMQNNKKAFKKKIFNKYGLLFILFVLSPMLGIIFPILLGVKKDEFFYVSDLIHGKKYISKKNNEYKNYYLHSLHVFFTYIEEVCILNKKHKNHLKYYNFGTHSNKIYNVEKKSVISFQRSLAKQVYKNKVDHSRIRNKLLDNNSHNNVKCTSDDLSRYSQLKKKGLNDLDLYKKLYKHRYSKKNVLGKFDCYCKKKIFDKFDYINELKEKLQHDKRSFNKNLNKIFDIPLILFALFPLIGFIIPLLKNEKFGIIQRCFNDCDIKEHLTTEGSPSTHMENYPKILIDKSTWNNIIYVDFAFTCIAVIIVLCVVLYILIKVIKYKKLKSGRDKMSLKEYYRFTKSLL</sequence>
<feature type="transmembrane region" description="Helical" evidence="1">
    <location>
        <begin position="392"/>
        <end position="416"/>
    </location>
</feature>
<dbReference type="Proteomes" id="UP000053776">
    <property type="component" value="Unassembled WGS sequence"/>
</dbReference>
<organism evidence="2 3">
    <name type="scientific">Plasmodium vivax Mauritania I</name>
    <dbReference type="NCBI Taxonomy" id="1035515"/>
    <lineage>
        <taxon>Eukaryota</taxon>
        <taxon>Sar</taxon>
        <taxon>Alveolata</taxon>
        <taxon>Apicomplexa</taxon>
        <taxon>Aconoidasida</taxon>
        <taxon>Haemosporida</taxon>
        <taxon>Plasmodiidae</taxon>
        <taxon>Plasmodium</taxon>
        <taxon>Plasmodium (Plasmodium)</taxon>
    </lineage>
</organism>
<dbReference type="AlphaFoldDB" id="A0A0J9TB43"/>
<proteinExistence type="predicted"/>
<accession>A0A0J9TB43</accession>
<dbReference type="Pfam" id="PF12420">
    <property type="entry name" value="DUF3671"/>
    <property type="match status" value="2"/>
</dbReference>
<evidence type="ECO:0000313" key="3">
    <source>
        <dbReference type="Proteomes" id="UP000053776"/>
    </source>
</evidence>
<dbReference type="InterPro" id="IPR022139">
    <property type="entry name" value="Fam-L/Fam-M-like_plasmodium"/>
</dbReference>
<feature type="transmembrane region" description="Helical" evidence="1">
    <location>
        <begin position="324"/>
        <end position="345"/>
    </location>
</feature>
<protein>
    <recommendedName>
        <fullName evidence="4">Variable surface protein Vir35</fullName>
    </recommendedName>
</protein>
<evidence type="ECO:0008006" key="4">
    <source>
        <dbReference type="Google" id="ProtNLM"/>
    </source>
</evidence>
<keyword evidence="1" id="KW-0472">Membrane</keyword>
<feature type="transmembrane region" description="Helical" evidence="1">
    <location>
        <begin position="116"/>
        <end position="137"/>
    </location>
</feature>
<dbReference type="EMBL" id="KQ235069">
    <property type="protein sequence ID" value="KMZ92309.1"/>
    <property type="molecule type" value="Genomic_DNA"/>
</dbReference>
<evidence type="ECO:0000256" key="1">
    <source>
        <dbReference type="SAM" id="Phobius"/>
    </source>
</evidence>
<evidence type="ECO:0000313" key="2">
    <source>
        <dbReference type="EMBL" id="KMZ92309.1"/>
    </source>
</evidence>
<name>A0A0J9TB43_PLAVI</name>
<gene>
    <name evidence="2" type="ORF">PVMG_03664</name>
</gene>